<evidence type="ECO:0000256" key="6">
    <source>
        <dbReference type="ARBA" id="ARBA00022842"/>
    </source>
</evidence>
<dbReference type="RefSeq" id="WP_308489791.1">
    <property type="nucleotide sequence ID" value="NZ_JAVFCB010000007.1"/>
</dbReference>
<evidence type="ECO:0000256" key="7">
    <source>
        <dbReference type="ARBA" id="ARBA00038093"/>
    </source>
</evidence>
<sequence length="125" mass="13944">MSSLIDTSVLIDHSRGVPAARRALFDAIDRGALHSSEAVRAELLILIRDRELRLIEPLLEAITWHPVDRRVAELAGELGRRWLPAYNGIDAADFVIAATAIHLEAQLLTRNVKHFPMFEGLVAPY</sequence>
<organism evidence="10 11">
    <name type="scientific">Microbacterium capsulatum</name>
    <dbReference type="NCBI Taxonomy" id="3041921"/>
    <lineage>
        <taxon>Bacteria</taxon>
        <taxon>Bacillati</taxon>
        <taxon>Actinomycetota</taxon>
        <taxon>Actinomycetes</taxon>
        <taxon>Micrococcales</taxon>
        <taxon>Microbacteriaceae</taxon>
        <taxon>Microbacterium</taxon>
    </lineage>
</organism>
<dbReference type="SUPFAM" id="SSF88723">
    <property type="entry name" value="PIN domain-like"/>
    <property type="match status" value="1"/>
</dbReference>
<dbReference type="PANTHER" id="PTHR33653">
    <property type="entry name" value="RIBONUCLEASE VAPC2"/>
    <property type="match status" value="1"/>
</dbReference>
<dbReference type="Gene3D" id="3.40.50.1010">
    <property type="entry name" value="5'-nuclease"/>
    <property type="match status" value="1"/>
</dbReference>
<dbReference type="Proteomes" id="UP001230289">
    <property type="component" value="Unassembled WGS sequence"/>
</dbReference>
<gene>
    <name evidence="8" type="primary">vapC</name>
    <name evidence="10" type="ORF">RBR11_13100</name>
</gene>
<protein>
    <recommendedName>
        <fullName evidence="8">Ribonuclease VapC</fullName>
        <shortName evidence="8">RNase VapC</shortName>
        <ecNumber evidence="8">3.1.-.-</ecNumber>
    </recommendedName>
    <alternativeName>
        <fullName evidence="8">Toxin VapC</fullName>
    </alternativeName>
</protein>
<name>A0ABU0XJ32_9MICO</name>
<comment type="similarity">
    <text evidence="7 8">Belongs to the PINc/VapC protein family.</text>
</comment>
<comment type="cofactor">
    <cofactor evidence="1 8">
        <name>Mg(2+)</name>
        <dbReference type="ChEBI" id="CHEBI:18420"/>
    </cofactor>
</comment>
<evidence type="ECO:0000256" key="5">
    <source>
        <dbReference type="ARBA" id="ARBA00022801"/>
    </source>
</evidence>
<evidence type="ECO:0000256" key="1">
    <source>
        <dbReference type="ARBA" id="ARBA00001946"/>
    </source>
</evidence>
<dbReference type="EC" id="3.1.-.-" evidence="8"/>
<feature type="binding site" evidence="8">
    <location>
        <position position="93"/>
    </location>
    <ligand>
        <name>Mg(2+)</name>
        <dbReference type="ChEBI" id="CHEBI:18420"/>
    </ligand>
</feature>
<dbReference type="HAMAP" id="MF_00265">
    <property type="entry name" value="VapC_Nob1"/>
    <property type="match status" value="1"/>
</dbReference>
<keyword evidence="3 8" id="KW-0540">Nuclease</keyword>
<evidence type="ECO:0000256" key="8">
    <source>
        <dbReference type="HAMAP-Rule" id="MF_00265"/>
    </source>
</evidence>
<evidence type="ECO:0000313" key="11">
    <source>
        <dbReference type="Proteomes" id="UP001230289"/>
    </source>
</evidence>
<keyword evidence="6 8" id="KW-0460">Magnesium</keyword>
<keyword evidence="4 8" id="KW-0479">Metal-binding</keyword>
<keyword evidence="11" id="KW-1185">Reference proteome</keyword>
<comment type="function">
    <text evidence="8">Toxic component of a toxin-antitoxin (TA) system. An RNase.</text>
</comment>
<accession>A0ABU0XJ32</accession>
<comment type="caution">
    <text evidence="10">The sequence shown here is derived from an EMBL/GenBank/DDBJ whole genome shotgun (WGS) entry which is preliminary data.</text>
</comment>
<dbReference type="EMBL" id="JAVFCB010000007">
    <property type="protein sequence ID" value="MDQ4214852.1"/>
    <property type="molecule type" value="Genomic_DNA"/>
</dbReference>
<reference evidence="10 11" key="1">
    <citation type="submission" date="2023-08" db="EMBL/GenBank/DDBJ databases">
        <title>Microbacterium sp. nov., isolated from a waste landfill.</title>
        <authorList>
            <person name="Wen W."/>
        </authorList>
    </citation>
    <scope>NUCLEOTIDE SEQUENCE [LARGE SCALE GENOMIC DNA]</scope>
    <source>
        <strain evidence="10 11">ASV81</strain>
    </source>
</reference>
<keyword evidence="2 8" id="KW-1277">Toxin-antitoxin system</keyword>
<proteinExistence type="inferred from homology"/>
<evidence type="ECO:0000256" key="4">
    <source>
        <dbReference type="ARBA" id="ARBA00022723"/>
    </source>
</evidence>
<evidence type="ECO:0000256" key="3">
    <source>
        <dbReference type="ARBA" id="ARBA00022722"/>
    </source>
</evidence>
<dbReference type="InterPro" id="IPR029060">
    <property type="entry name" value="PIN-like_dom_sf"/>
</dbReference>
<feature type="domain" description="PIN" evidence="9">
    <location>
        <begin position="4"/>
        <end position="111"/>
    </location>
</feature>
<dbReference type="CDD" id="cd18741">
    <property type="entry name" value="PIN_VapC4-5_FitB-like"/>
    <property type="match status" value="1"/>
</dbReference>
<dbReference type="InterPro" id="IPR050556">
    <property type="entry name" value="Type_II_TA_system_RNase"/>
</dbReference>
<evidence type="ECO:0000259" key="9">
    <source>
        <dbReference type="Pfam" id="PF01850"/>
    </source>
</evidence>
<dbReference type="Pfam" id="PF01850">
    <property type="entry name" value="PIN"/>
    <property type="match status" value="1"/>
</dbReference>
<dbReference type="InterPro" id="IPR022907">
    <property type="entry name" value="VapC_family"/>
</dbReference>
<feature type="binding site" evidence="8">
    <location>
        <position position="6"/>
    </location>
    <ligand>
        <name>Mg(2+)</name>
        <dbReference type="ChEBI" id="CHEBI:18420"/>
    </ligand>
</feature>
<dbReference type="PANTHER" id="PTHR33653:SF1">
    <property type="entry name" value="RIBONUCLEASE VAPC2"/>
    <property type="match status" value="1"/>
</dbReference>
<evidence type="ECO:0000256" key="2">
    <source>
        <dbReference type="ARBA" id="ARBA00022649"/>
    </source>
</evidence>
<dbReference type="InterPro" id="IPR002716">
    <property type="entry name" value="PIN_dom"/>
</dbReference>
<evidence type="ECO:0000313" key="10">
    <source>
        <dbReference type="EMBL" id="MDQ4214852.1"/>
    </source>
</evidence>
<keyword evidence="5 8" id="KW-0378">Hydrolase</keyword>
<keyword evidence="8" id="KW-0800">Toxin</keyword>